<evidence type="ECO:0000256" key="7">
    <source>
        <dbReference type="ARBA" id="ARBA00023160"/>
    </source>
</evidence>
<evidence type="ECO:0000256" key="10">
    <source>
        <dbReference type="PIRSR" id="PIRSR000094-3"/>
    </source>
</evidence>
<feature type="binding site" evidence="10">
    <location>
        <begin position="20"/>
        <end position="21"/>
    </location>
    <ligand>
        <name>NAD(+)</name>
        <dbReference type="ChEBI" id="CHEBI:57540"/>
    </ligand>
</feature>
<reference evidence="12" key="1">
    <citation type="submission" date="2016-10" db="EMBL/GenBank/DDBJ databases">
        <authorList>
            <person name="Varghese N."/>
            <person name="Submissions S."/>
        </authorList>
    </citation>
    <scope>NUCLEOTIDE SEQUENCE [LARGE SCALE GENOMIC DNA]</scope>
    <source>
        <strain evidence="12">KPR-1</strain>
    </source>
</reference>
<dbReference type="NCBIfam" id="NF005908">
    <property type="entry name" value="PRK07889.1"/>
    <property type="match status" value="1"/>
</dbReference>
<evidence type="ECO:0000256" key="4">
    <source>
        <dbReference type="ARBA" id="ARBA00022832"/>
    </source>
</evidence>
<dbReference type="SUPFAM" id="SSF51735">
    <property type="entry name" value="NAD(P)-binding Rossmann-fold domains"/>
    <property type="match status" value="1"/>
</dbReference>
<gene>
    <name evidence="11" type="ORF">SAMN02910418_02217</name>
</gene>
<dbReference type="EC" id="1.3.1.9" evidence="8"/>
<evidence type="ECO:0000256" key="9">
    <source>
        <dbReference type="PIRSR" id="PIRSR000094-2"/>
    </source>
</evidence>
<dbReference type="PIRSF" id="PIRSF000094">
    <property type="entry name" value="Enoyl-ACP_rdct"/>
    <property type="match status" value="1"/>
</dbReference>
<dbReference type="EMBL" id="FNQV01000016">
    <property type="protein sequence ID" value="SEA70926.1"/>
    <property type="molecule type" value="Genomic_DNA"/>
</dbReference>
<dbReference type="OrthoDB" id="9803628at2"/>
<comment type="catalytic activity">
    <reaction evidence="8">
        <text>a 2,3-saturated acyl-[ACP] + NAD(+) = a (2E)-enoyl-[ACP] + NADH + H(+)</text>
        <dbReference type="Rhea" id="RHEA:10240"/>
        <dbReference type="Rhea" id="RHEA-COMP:9925"/>
        <dbReference type="Rhea" id="RHEA-COMP:9926"/>
        <dbReference type="ChEBI" id="CHEBI:15378"/>
        <dbReference type="ChEBI" id="CHEBI:57540"/>
        <dbReference type="ChEBI" id="CHEBI:57945"/>
        <dbReference type="ChEBI" id="CHEBI:78784"/>
        <dbReference type="ChEBI" id="CHEBI:78785"/>
        <dbReference type="EC" id="1.3.1.9"/>
    </reaction>
</comment>
<evidence type="ECO:0000256" key="5">
    <source>
        <dbReference type="ARBA" id="ARBA00023002"/>
    </source>
</evidence>
<keyword evidence="4" id="KW-0276">Fatty acid metabolism</keyword>
<comment type="similarity">
    <text evidence="2 8">Belongs to the short-chain dehydrogenases/reductases (SDR) family. FabI subfamily.</text>
</comment>
<comment type="pathway">
    <text evidence="1">Lipid metabolism.</text>
</comment>
<keyword evidence="8 10" id="KW-0520">NAD</keyword>
<evidence type="ECO:0000256" key="3">
    <source>
        <dbReference type="ARBA" id="ARBA00022516"/>
    </source>
</evidence>
<dbReference type="InterPro" id="IPR014358">
    <property type="entry name" value="Enoyl-ACP_Rdtase_NADH"/>
</dbReference>
<evidence type="ECO:0000313" key="11">
    <source>
        <dbReference type="EMBL" id="SEA70926.1"/>
    </source>
</evidence>
<keyword evidence="7 8" id="KW-0275">Fatty acid biosynthesis</keyword>
<accession>A0A1H4DEJ9</accession>
<dbReference type="RefSeq" id="WP_092565873.1">
    <property type="nucleotide sequence ID" value="NZ_FNQV01000016.1"/>
</dbReference>
<feature type="binding site" evidence="9">
    <location>
        <position position="96"/>
    </location>
    <ligand>
        <name>substrate</name>
    </ligand>
</feature>
<sequence>MSTLVKDKTLLITGVLKETSIAFHVARLAQEQGANVILTAPGRQTRLLSAIARRLPEAAPVLELDVTDEDNLASLADRVREHTDELHGVVHSIGFAPQSVMGGNFLAGTWPDVSTAVEVSAFSLKSLAVAAQPLMKPGSAIAGLTFDAQFAWPVYDWMGVAKAAFEATARYLARDLGPAGIRVNLVSAGPLRTVAATSIPGFDQMENTWDSRAPLGWDVTDAEPAAKAVLALCSDWFPATSGEIVHVDGGVHIMGQ</sequence>
<proteinExistence type="inferred from homology"/>
<feature type="binding site" evidence="10">
    <location>
        <position position="93"/>
    </location>
    <ligand>
        <name>NAD(+)</name>
        <dbReference type="ChEBI" id="CHEBI:57540"/>
    </ligand>
</feature>
<dbReference type="PANTHER" id="PTHR43159">
    <property type="entry name" value="ENOYL-[ACYL-CARRIER-PROTEIN] REDUCTASE"/>
    <property type="match status" value="1"/>
</dbReference>
<dbReference type="Proteomes" id="UP000199288">
    <property type="component" value="Unassembled WGS sequence"/>
</dbReference>
<dbReference type="GO" id="GO:0004318">
    <property type="term" value="F:enoyl-[acyl-carrier-protein] reductase (NADH) activity"/>
    <property type="evidence" value="ECO:0007669"/>
    <property type="project" value="UniProtKB-EC"/>
</dbReference>
<dbReference type="Gene3D" id="3.40.50.720">
    <property type="entry name" value="NAD(P)-binding Rossmann-like Domain"/>
    <property type="match status" value="1"/>
</dbReference>
<keyword evidence="3 8" id="KW-0444">Lipid biosynthesis</keyword>
<dbReference type="GO" id="GO:0006633">
    <property type="term" value="P:fatty acid biosynthetic process"/>
    <property type="evidence" value="ECO:0007669"/>
    <property type="project" value="UniProtKB-KW"/>
</dbReference>
<dbReference type="InterPro" id="IPR002347">
    <property type="entry name" value="SDR_fam"/>
</dbReference>
<evidence type="ECO:0000256" key="8">
    <source>
        <dbReference type="PIRNR" id="PIRNR000094"/>
    </source>
</evidence>
<evidence type="ECO:0000313" key="12">
    <source>
        <dbReference type="Proteomes" id="UP000199288"/>
    </source>
</evidence>
<evidence type="ECO:0000256" key="2">
    <source>
        <dbReference type="ARBA" id="ARBA00009233"/>
    </source>
</evidence>
<evidence type="ECO:0000256" key="1">
    <source>
        <dbReference type="ARBA" id="ARBA00005189"/>
    </source>
</evidence>
<name>A0A1H4DEJ9_9ACTO</name>
<dbReference type="UniPathway" id="UPA00915"/>
<keyword evidence="5 8" id="KW-0560">Oxidoreductase</keyword>
<dbReference type="AlphaFoldDB" id="A0A1H4DEJ9"/>
<protein>
    <recommendedName>
        <fullName evidence="8">Enoyl-[acyl-carrier-protein] reductase [NADH]</fullName>
        <ecNumber evidence="8">1.3.1.9</ecNumber>
    </recommendedName>
</protein>
<feature type="binding site" evidence="10">
    <location>
        <position position="14"/>
    </location>
    <ligand>
        <name>NAD(+)</name>
        <dbReference type="ChEBI" id="CHEBI:57540"/>
    </ligand>
</feature>
<dbReference type="Pfam" id="PF13561">
    <property type="entry name" value="adh_short_C2"/>
    <property type="match status" value="1"/>
</dbReference>
<organism evidence="11 12">
    <name type="scientific">Bowdeniella nasicola</name>
    <dbReference type="NCBI Taxonomy" id="208480"/>
    <lineage>
        <taxon>Bacteria</taxon>
        <taxon>Bacillati</taxon>
        <taxon>Actinomycetota</taxon>
        <taxon>Actinomycetes</taxon>
        <taxon>Actinomycetales</taxon>
        <taxon>Actinomycetaceae</taxon>
        <taxon>Bowdeniella</taxon>
    </lineage>
</organism>
<feature type="binding site" evidence="10">
    <location>
        <begin position="65"/>
        <end position="66"/>
    </location>
    <ligand>
        <name>NAD(+)</name>
        <dbReference type="ChEBI" id="CHEBI:57540"/>
    </ligand>
</feature>
<evidence type="ECO:0000256" key="6">
    <source>
        <dbReference type="ARBA" id="ARBA00023098"/>
    </source>
</evidence>
<dbReference type="PANTHER" id="PTHR43159:SF2">
    <property type="entry name" value="ENOYL-[ACYL-CARRIER-PROTEIN] REDUCTASE [NADH], CHLOROPLASTIC"/>
    <property type="match status" value="1"/>
</dbReference>
<feature type="binding site" evidence="10">
    <location>
        <position position="162"/>
    </location>
    <ligand>
        <name>NAD(+)</name>
        <dbReference type="ChEBI" id="CHEBI:57540"/>
    </ligand>
</feature>
<keyword evidence="12" id="KW-1185">Reference proteome</keyword>
<dbReference type="InterPro" id="IPR036291">
    <property type="entry name" value="NAD(P)-bd_dom_sf"/>
</dbReference>
<keyword evidence="6" id="KW-0443">Lipid metabolism</keyword>